<dbReference type="Pfam" id="PF13500">
    <property type="entry name" value="AAA_26"/>
    <property type="match status" value="1"/>
</dbReference>
<keyword evidence="12" id="KW-0949">S-adenosyl-L-methionine</keyword>
<comment type="cofactor">
    <cofactor evidence="1">
        <name>pyridoxal 5'-phosphate</name>
        <dbReference type="ChEBI" id="CHEBI:597326"/>
    </cofactor>
</comment>
<evidence type="ECO:0000256" key="22">
    <source>
        <dbReference type="ARBA" id="ARBA00048449"/>
    </source>
</evidence>
<dbReference type="InterPro" id="IPR015421">
    <property type="entry name" value="PyrdxlP-dep_Trfase_major"/>
</dbReference>
<evidence type="ECO:0000256" key="2">
    <source>
        <dbReference type="ARBA" id="ARBA00001946"/>
    </source>
</evidence>
<name>R0EUU7_9BRAS</name>
<dbReference type="Gene3D" id="3.40.640.10">
    <property type="entry name" value="Type I PLP-dependent aspartate aminotransferase-like (Major domain)"/>
    <property type="match status" value="1"/>
</dbReference>
<evidence type="ECO:0000256" key="7">
    <source>
        <dbReference type="ARBA" id="ARBA00013009"/>
    </source>
</evidence>
<dbReference type="InterPro" id="IPR015424">
    <property type="entry name" value="PyrdxlP-dep_Trfase"/>
</dbReference>
<dbReference type="GO" id="GO:0009102">
    <property type="term" value="P:biotin biosynthetic process"/>
    <property type="evidence" value="ECO:0007669"/>
    <property type="project" value="UniProtKB-KW"/>
</dbReference>
<comment type="function">
    <text evidence="25">Bifunctional enzyme that catalyzes two different reactions involved in the biotin biosynthesis.</text>
</comment>
<dbReference type="GO" id="GO:0030170">
    <property type="term" value="F:pyridoxal phosphate binding"/>
    <property type="evidence" value="ECO:0007669"/>
    <property type="project" value="InterPro"/>
</dbReference>
<comment type="function">
    <text evidence="24">Catalyzes the transfer of the alpha-amino group from S-adenosyl-L-methionine (SAM) to 7-keto-8-aminopelargonic acid (KAPA) to form 7,8-diaminopelargonic acid (DAPA). It is the only aminotransferase known to utilize SAM as an amino donor.</text>
</comment>
<dbReference type="AlphaFoldDB" id="R0EUU7"/>
<keyword evidence="17" id="KW-0460">Magnesium</keyword>
<keyword evidence="14" id="KW-0547">Nucleotide-binding</keyword>
<keyword evidence="9" id="KW-0032">Aminotransferase</keyword>
<dbReference type="Pfam" id="PF00202">
    <property type="entry name" value="Aminotran_3"/>
    <property type="match status" value="2"/>
</dbReference>
<dbReference type="KEGG" id="crb:17875755"/>
<dbReference type="eggNOG" id="KOG1401">
    <property type="taxonomic scope" value="Eukaryota"/>
</dbReference>
<dbReference type="GO" id="GO:0004141">
    <property type="term" value="F:dethiobiotin synthase activity"/>
    <property type="evidence" value="ECO:0007669"/>
    <property type="project" value="UniProtKB-EC"/>
</dbReference>
<evidence type="ECO:0000256" key="1">
    <source>
        <dbReference type="ARBA" id="ARBA00001933"/>
    </source>
</evidence>
<evidence type="ECO:0000256" key="14">
    <source>
        <dbReference type="ARBA" id="ARBA00022741"/>
    </source>
</evidence>
<evidence type="ECO:0000256" key="24">
    <source>
        <dbReference type="ARBA" id="ARBA00056212"/>
    </source>
</evidence>
<evidence type="ECO:0000256" key="11">
    <source>
        <dbReference type="ARBA" id="ARBA00022679"/>
    </source>
</evidence>
<comment type="function">
    <text evidence="26">Catalyzes a mechanistically unusual reaction, the ATP-dependent insertion of CO2 between the N7 and N8 nitrogen atoms of 7,8-diaminopelargonic acid (DAPA) to form an ureido ring.</text>
</comment>
<evidence type="ECO:0000256" key="15">
    <source>
        <dbReference type="ARBA" id="ARBA00022756"/>
    </source>
</evidence>
<evidence type="ECO:0000313" key="30">
    <source>
        <dbReference type="EMBL" id="EOA12907.1"/>
    </source>
</evidence>
<evidence type="ECO:0000256" key="28">
    <source>
        <dbReference type="ARBA" id="ARBA00070559"/>
    </source>
</evidence>
<keyword evidence="16" id="KW-0067">ATP-binding</keyword>
<dbReference type="GO" id="GO:0005524">
    <property type="term" value="F:ATP binding"/>
    <property type="evidence" value="ECO:0007669"/>
    <property type="project" value="UniProtKB-KW"/>
</dbReference>
<keyword evidence="21" id="KW-0511">Multifunctional enzyme</keyword>
<dbReference type="Gene3D" id="3.40.50.300">
    <property type="entry name" value="P-loop containing nucleotide triphosphate hydrolases"/>
    <property type="match status" value="1"/>
</dbReference>
<comment type="catalytic activity">
    <reaction evidence="23">
        <text>(7R,8S)-7,8-diammoniononanoate + CO2 + ATP = (4R,5S)-dethiobiotin + ADP + phosphate + 3 H(+)</text>
        <dbReference type="Rhea" id="RHEA:15805"/>
        <dbReference type="ChEBI" id="CHEBI:15378"/>
        <dbReference type="ChEBI" id="CHEBI:16526"/>
        <dbReference type="ChEBI" id="CHEBI:30616"/>
        <dbReference type="ChEBI" id="CHEBI:43474"/>
        <dbReference type="ChEBI" id="CHEBI:149469"/>
        <dbReference type="ChEBI" id="CHEBI:149473"/>
        <dbReference type="ChEBI" id="CHEBI:456216"/>
        <dbReference type="EC" id="6.3.3.3"/>
    </reaction>
</comment>
<comment type="similarity">
    <text evidence="6">In the C-terminal section; belongs to the class-III pyridoxal-phosphate-dependent aminotransferase family. BioA subfamily.</text>
</comment>
<dbReference type="InterPro" id="IPR049704">
    <property type="entry name" value="Aminotrans_3_PPA_site"/>
</dbReference>
<reference evidence="31" key="1">
    <citation type="journal article" date="2013" name="Nat. Genet.">
        <title>The Capsella rubella genome and the genomic consequences of rapid mating system evolution.</title>
        <authorList>
            <person name="Slotte T."/>
            <person name="Hazzouri K.M."/>
            <person name="Agren J.A."/>
            <person name="Koenig D."/>
            <person name="Maumus F."/>
            <person name="Guo Y.L."/>
            <person name="Steige K."/>
            <person name="Platts A.E."/>
            <person name="Escobar J.S."/>
            <person name="Newman L.K."/>
            <person name="Wang W."/>
            <person name="Mandakova T."/>
            <person name="Vello E."/>
            <person name="Smith L.M."/>
            <person name="Henz S.R."/>
            <person name="Steffen J."/>
            <person name="Takuno S."/>
            <person name="Brandvain Y."/>
            <person name="Coop G."/>
            <person name="Andolfatto P."/>
            <person name="Hu T.T."/>
            <person name="Blanchette M."/>
            <person name="Clark R.M."/>
            <person name="Quesneville H."/>
            <person name="Nordborg M."/>
            <person name="Gaut B.S."/>
            <person name="Lysak M.A."/>
            <person name="Jenkins J."/>
            <person name="Grimwood J."/>
            <person name="Chapman J."/>
            <person name="Prochnik S."/>
            <person name="Shu S."/>
            <person name="Rokhsar D."/>
            <person name="Schmutz J."/>
            <person name="Weigel D."/>
            <person name="Wright S.I."/>
        </authorList>
    </citation>
    <scope>NUCLEOTIDE SEQUENCE [LARGE SCALE GENOMIC DNA]</scope>
    <source>
        <strain evidence="31">cv. Monte Gargano</strain>
    </source>
</reference>
<evidence type="ECO:0000313" key="31">
    <source>
        <dbReference type="Proteomes" id="UP000029121"/>
    </source>
</evidence>
<dbReference type="FunFam" id="3.40.640.10:FF:000088">
    <property type="entry name" value="Bifunctional dethiobiotin synthetase/7,8-diamino-pelargonic acid aminotransferase"/>
    <property type="match status" value="1"/>
</dbReference>
<dbReference type="SUPFAM" id="SSF52540">
    <property type="entry name" value="P-loop containing nucleoside triphosphate hydrolases"/>
    <property type="match status" value="1"/>
</dbReference>
<evidence type="ECO:0000256" key="23">
    <source>
        <dbReference type="ARBA" id="ARBA00050756"/>
    </source>
</evidence>
<comment type="cofactor">
    <cofactor evidence="2">
        <name>Mg(2+)</name>
        <dbReference type="ChEBI" id="CHEBI:18420"/>
    </cofactor>
</comment>
<comment type="pathway">
    <text evidence="4">Cofactor biosynthesis; biotin biosynthesis; biotin from 7,8-diaminononanoate: step 1/2.</text>
</comment>
<keyword evidence="19" id="KW-0809">Transit peptide</keyword>
<comment type="subcellular location">
    <subcellularLocation>
        <location evidence="3">Mitochondrion</location>
    </subcellularLocation>
</comment>
<dbReference type="PROSITE" id="PS00600">
    <property type="entry name" value="AA_TRANSFER_CLASS_3"/>
    <property type="match status" value="1"/>
</dbReference>
<sequence length="833" mass="92048">MIPVTATLLRHRLRHLRHRIRFSSTAVSPPPHSFRLPLNHPTYLIWSANTSLGKTLVSTGVAASFLLQQPSSSAAKLLYLKPLQTGFPSDSDSRFVFSKLDSLSLRRRIPLSVSNSVLRSSLPAAESMGLNVEVSEDGMCDLNFREEKTATGAPELMCKTLYAWEAAISPHLAAERENGPVEDSVVLRMIERCLTEEMGSKKSDLLCLVETAGGVASPGPSGTLQCDLYRPFRLPGILVGDGRLGGISGTIAAYESLKLRGYDIAAVVFEDHGLVNEVPLTSYLRNKVPVLVLPPIPKDPSDDLIEWFLESDAVFKDLKERMVLAYLARLERLNRMAKQAGEVFWWPFTQHKLVPEEAVTVIDSRCGENFSVYKASDNTAITQQFDACASWWTQGPDPAFQAELAREMGYTAARFGHVMFPENVYEPALKCAELLLDGVGKGWASRVYFSDNGSTAIEIALKMAFRKFCVDHNLCEATEEEEHIVVKVLALRGSYHGDTLGAMEAQAASPYTGFLQQPWYTGRGLFLDPPTVFLSKGAWNISLPESFSEIAPKEYGTFTTRDEIFDKSRDTSILATIYSAYVSKHIQEYSGVKQSSHVGALIIEPVIHGAGGMHMVDPLFQRVLVNVCRNRKIPVIFDEVFTGFWRLGVETTTELLGCKPDIACFAKLLTGGMVPLAVTLATDAVFDSFAGDSKLKALLHGHSYSAHAMGCATAAKAIEWFKDPETNHNITSQRTLRELWDEELVQQISSHSAVQRVVALGTLFALELKADASNSGYASLYAKSLLEMLREDGIFTRPLGNVIYLMCGPCTSPEICRRLLTKLYKRLGDFNRT</sequence>
<dbReference type="EMBL" id="KB870812">
    <property type="protein sequence ID" value="EOA12907.1"/>
    <property type="molecule type" value="Genomic_DNA"/>
</dbReference>
<dbReference type="CDD" id="cd03109">
    <property type="entry name" value="DTBS"/>
    <property type="match status" value="1"/>
</dbReference>
<evidence type="ECO:0000256" key="5">
    <source>
        <dbReference type="ARBA" id="ARBA00005063"/>
    </source>
</evidence>
<proteinExistence type="inferred from homology"/>
<dbReference type="Proteomes" id="UP000029121">
    <property type="component" value="Unassembled WGS sequence"/>
</dbReference>
<comment type="pathway">
    <text evidence="5">Cofactor biosynthesis; biotin biosynthesis; 7,8-diaminononanoate from 8-amino-7-oxononanoate (SAM route): step 1/1.</text>
</comment>
<gene>
    <name evidence="30" type="ORF">CARUB_v10025883mg</name>
</gene>
<dbReference type="EC" id="2.6.1.62" evidence="7"/>
<dbReference type="EC" id="6.3.3.3" evidence="8"/>
<dbReference type="OrthoDB" id="425114at2759"/>
<evidence type="ECO:0000256" key="10">
    <source>
        <dbReference type="ARBA" id="ARBA00022598"/>
    </source>
</evidence>
<protein>
    <recommendedName>
        <fullName evidence="28">Bifunctional dethiobiotin synthetase/7,8-diamino-pelargonic acid aminotransferase, mitochondrial</fullName>
        <ecNumber evidence="7">2.6.1.62</ecNumber>
        <ecNumber evidence="8">6.3.3.3</ecNumber>
    </recommendedName>
    <alternativeName>
        <fullName evidence="29">Bifunctional BIO3-BIO1 protein</fullName>
    </alternativeName>
</protein>
<dbReference type="GO" id="GO:0005739">
    <property type="term" value="C:mitochondrion"/>
    <property type="evidence" value="ECO:0007669"/>
    <property type="project" value="UniProtKB-SubCell"/>
</dbReference>
<keyword evidence="20" id="KW-0496">Mitochondrion</keyword>
<evidence type="ECO:0000256" key="19">
    <source>
        <dbReference type="ARBA" id="ARBA00022946"/>
    </source>
</evidence>
<keyword evidence="11" id="KW-0808">Transferase</keyword>
<evidence type="ECO:0000256" key="16">
    <source>
        <dbReference type="ARBA" id="ARBA00022840"/>
    </source>
</evidence>
<keyword evidence="18" id="KW-0663">Pyridoxal phosphate</keyword>
<dbReference type="PANTHER" id="PTHR42684:SF3">
    <property type="entry name" value="ADENOSYLMETHIONINE-8-AMINO-7-OXONONANOATE AMINOTRANSFERASE"/>
    <property type="match status" value="1"/>
</dbReference>
<evidence type="ECO:0000256" key="20">
    <source>
        <dbReference type="ARBA" id="ARBA00023128"/>
    </source>
</evidence>
<evidence type="ECO:0000256" key="17">
    <source>
        <dbReference type="ARBA" id="ARBA00022842"/>
    </source>
</evidence>
<dbReference type="InterPro" id="IPR005814">
    <property type="entry name" value="Aminotrans_3"/>
</dbReference>
<keyword evidence="10" id="KW-0436">Ligase</keyword>
<evidence type="ECO:0000256" key="18">
    <source>
        <dbReference type="ARBA" id="ARBA00022898"/>
    </source>
</evidence>
<dbReference type="SUPFAM" id="SSF53383">
    <property type="entry name" value="PLP-dependent transferases"/>
    <property type="match status" value="1"/>
</dbReference>
<evidence type="ECO:0000256" key="8">
    <source>
        <dbReference type="ARBA" id="ARBA00013046"/>
    </source>
</evidence>
<organism evidence="30 31">
    <name type="scientific">Capsella rubella</name>
    <dbReference type="NCBI Taxonomy" id="81985"/>
    <lineage>
        <taxon>Eukaryota</taxon>
        <taxon>Viridiplantae</taxon>
        <taxon>Streptophyta</taxon>
        <taxon>Embryophyta</taxon>
        <taxon>Tracheophyta</taxon>
        <taxon>Spermatophyta</taxon>
        <taxon>Magnoliopsida</taxon>
        <taxon>eudicotyledons</taxon>
        <taxon>Gunneridae</taxon>
        <taxon>Pentapetalae</taxon>
        <taxon>rosids</taxon>
        <taxon>malvids</taxon>
        <taxon>Brassicales</taxon>
        <taxon>Brassicaceae</taxon>
        <taxon>Camelineae</taxon>
        <taxon>Capsella</taxon>
    </lineage>
</organism>
<keyword evidence="31" id="KW-1185">Reference proteome</keyword>
<evidence type="ECO:0000256" key="3">
    <source>
        <dbReference type="ARBA" id="ARBA00004173"/>
    </source>
</evidence>
<evidence type="ECO:0000256" key="13">
    <source>
        <dbReference type="ARBA" id="ARBA00022723"/>
    </source>
</evidence>
<evidence type="ECO:0000256" key="27">
    <source>
        <dbReference type="ARBA" id="ARBA00061367"/>
    </source>
</evidence>
<evidence type="ECO:0000256" key="12">
    <source>
        <dbReference type="ARBA" id="ARBA00022691"/>
    </source>
</evidence>
<dbReference type="InterPro" id="IPR027417">
    <property type="entry name" value="P-loop_NTPase"/>
</dbReference>
<dbReference type="STRING" id="81985.R0EUU7"/>
<keyword evidence="15" id="KW-0093">Biotin biosynthesis</keyword>
<accession>R0EUU7</accession>
<dbReference type="FunFam" id="3.90.1150.10:FF:000090">
    <property type="entry name" value="Bifunctional dethiobiotin synthetase/7,8-diamino-pelargonic acid aminotransferase, mitochondrial"/>
    <property type="match status" value="1"/>
</dbReference>
<evidence type="ECO:0000256" key="25">
    <source>
        <dbReference type="ARBA" id="ARBA00057017"/>
    </source>
</evidence>
<evidence type="ECO:0000256" key="4">
    <source>
        <dbReference type="ARBA" id="ARBA00004973"/>
    </source>
</evidence>
<dbReference type="InterPro" id="IPR015422">
    <property type="entry name" value="PyrdxlP-dep_Trfase_small"/>
</dbReference>
<evidence type="ECO:0000256" key="9">
    <source>
        <dbReference type="ARBA" id="ARBA00022576"/>
    </source>
</evidence>
<comment type="similarity">
    <text evidence="27">In the N-terminal section; belongs to the dethiobiotin synthetase family.</text>
</comment>
<evidence type="ECO:0000256" key="6">
    <source>
        <dbReference type="ARBA" id="ARBA00006507"/>
    </source>
</evidence>
<evidence type="ECO:0000256" key="26">
    <source>
        <dbReference type="ARBA" id="ARBA00059731"/>
    </source>
</evidence>
<dbReference type="Gene3D" id="3.90.1150.10">
    <property type="entry name" value="Aspartate Aminotransferase, domain 1"/>
    <property type="match status" value="1"/>
</dbReference>
<evidence type="ECO:0000256" key="21">
    <source>
        <dbReference type="ARBA" id="ARBA00023268"/>
    </source>
</evidence>
<dbReference type="GO" id="GO:0004015">
    <property type="term" value="F:adenosylmethionine-8-amino-7-oxononanoate transaminase activity"/>
    <property type="evidence" value="ECO:0007669"/>
    <property type="project" value="UniProtKB-EC"/>
</dbReference>
<dbReference type="PANTHER" id="PTHR42684">
    <property type="entry name" value="ADENOSYLMETHIONINE-8-AMINO-7-OXONONANOATE AMINOTRANSFERASE"/>
    <property type="match status" value="1"/>
</dbReference>
<dbReference type="FunFam" id="3.40.50.300:FF:001675">
    <property type="entry name" value="Bifunctional dethiobiotin synthetase/7,8-diamino-pelargonic acid aminotransferase, mitochondrial"/>
    <property type="match status" value="1"/>
</dbReference>
<evidence type="ECO:0000256" key="29">
    <source>
        <dbReference type="ARBA" id="ARBA00081932"/>
    </source>
</evidence>
<keyword evidence="13" id="KW-0479">Metal-binding</keyword>
<dbReference type="GO" id="GO:0046872">
    <property type="term" value="F:metal ion binding"/>
    <property type="evidence" value="ECO:0007669"/>
    <property type="project" value="UniProtKB-KW"/>
</dbReference>
<comment type="catalytic activity">
    <reaction evidence="22">
        <text>(8S)-8-amino-7-oxononanoate + S-adenosyl-L-methionine = S-adenosyl-4-methylsulfanyl-2-oxobutanoate + (7R,8S)-7,8-diammoniononanoate</text>
        <dbReference type="Rhea" id="RHEA:16861"/>
        <dbReference type="ChEBI" id="CHEBI:16490"/>
        <dbReference type="ChEBI" id="CHEBI:59789"/>
        <dbReference type="ChEBI" id="CHEBI:149468"/>
        <dbReference type="ChEBI" id="CHEBI:149469"/>
        <dbReference type="EC" id="2.6.1.62"/>
    </reaction>
</comment>